<dbReference type="Proteomes" id="UP000054308">
    <property type="component" value="Unassembled WGS sequence"/>
</dbReference>
<organism evidence="2 3">
    <name type="scientific">Calypte anna</name>
    <name type="common">Anna's hummingbird</name>
    <name type="synonym">Archilochus anna</name>
    <dbReference type="NCBI Taxonomy" id="9244"/>
    <lineage>
        <taxon>Eukaryota</taxon>
        <taxon>Metazoa</taxon>
        <taxon>Chordata</taxon>
        <taxon>Craniata</taxon>
        <taxon>Vertebrata</taxon>
        <taxon>Euteleostomi</taxon>
        <taxon>Archelosauria</taxon>
        <taxon>Archosauria</taxon>
        <taxon>Dinosauria</taxon>
        <taxon>Saurischia</taxon>
        <taxon>Theropoda</taxon>
        <taxon>Coelurosauria</taxon>
        <taxon>Aves</taxon>
        <taxon>Neognathae</taxon>
        <taxon>Neoaves</taxon>
        <taxon>Strisores</taxon>
        <taxon>Apodiformes</taxon>
        <taxon>Trochilidae</taxon>
        <taxon>Calypte</taxon>
    </lineage>
</organism>
<reference evidence="2 3" key="1">
    <citation type="submission" date="2014-04" db="EMBL/GenBank/DDBJ databases">
        <title>Genome evolution of avian class.</title>
        <authorList>
            <person name="Zhang G."/>
            <person name="Li C."/>
        </authorList>
    </citation>
    <scope>NUCLEOTIDE SEQUENCE [LARGE SCALE GENOMIC DNA]</scope>
    <source>
        <strain evidence="2">BGI_N300</strain>
    </source>
</reference>
<evidence type="ECO:0000313" key="2">
    <source>
        <dbReference type="EMBL" id="KFP04834.1"/>
    </source>
</evidence>
<evidence type="ECO:0000259" key="1">
    <source>
        <dbReference type="SMART" id="SM00985"/>
    </source>
</evidence>
<name>A0A091I8A7_CALAN</name>
<dbReference type="SMART" id="SM00985">
    <property type="entry name" value="UBA_e1_C"/>
    <property type="match status" value="1"/>
</dbReference>
<protein>
    <recommendedName>
        <fullName evidence="1">Ubiquitin-activating enzyme E1 C-terminal domain-containing protein</fullName>
    </recommendedName>
</protein>
<dbReference type="InterPro" id="IPR038252">
    <property type="entry name" value="UBA_E1_C_sf"/>
</dbReference>
<dbReference type="InterPro" id="IPR018965">
    <property type="entry name" value="Ub-activating_enz_E1_C"/>
</dbReference>
<dbReference type="STRING" id="9244.A0A091I8A7"/>
<proteinExistence type="predicted"/>
<keyword evidence="3" id="KW-1185">Reference proteome</keyword>
<evidence type="ECO:0000313" key="3">
    <source>
        <dbReference type="Proteomes" id="UP000054308"/>
    </source>
</evidence>
<gene>
    <name evidence="2" type="ORF">N300_09946</name>
</gene>
<dbReference type="Gene3D" id="3.10.290.60">
    <property type="entry name" value="Ubiquitin-activating enzyme E1, UFD domain"/>
    <property type="match status" value="1"/>
</dbReference>
<feature type="domain" description="Ubiquitin-activating enzyme E1 C-terminal" evidence="1">
    <location>
        <begin position="1"/>
        <end position="91"/>
    </location>
</feature>
<dbReference type="Pfam" id="PF09358">
    <property type="entry name" value="E1_UFD"/>
    <property type="match status" value="1"/>
</dbReference>
<sequence>MQAVRADGQEMTVQEVLDWLQRTYGWTVSVLLCGYTMLYNSEDDEETQAQLLSQKLSETLGHTGEPLRQALELSYVCEEEDAEAEETGPPLICYLP</sequence>
<dbReference type="AlphaFoldDB" id="A0A091I8A7"/>
<dbReference type="EMBL" id="KL218426">
    <property type="protein sequence ID" value="KFP04834.1"/>
    <property type="molecule type" value="Genomic_DNA"/>
</dbReference>
<accession>A0A091I8A7</accession>